<organism evidence="1 2">
    <name type="scientific">Rugosimonospora africana</name>
    <dbReference type="NCBI Taxonomy" id="556532"/>
    <lineage>
        <taxon>Bacteria</taxon>
        <taxon>Bacillati</taxon>
        <taxon>Actinomycetota</taxon>
        <taxon>Actinomycetes</taxon>
        <taxon>Micromonosporales</taxon>
        <taxon>Micromonosporaceae</taxon>
        <taxon>Rugosimonospora</taxon>
    </lineage>
</organism>
<sequence>MALTERSRSRGVAEASTVHVALVLTAERAAPEAGTALRVAAYFCWNIFCTVSGASTTEDESGLLMPAGFP</sequence>
<reference evidence="1" key="1">
    <citation type="submission" date="2021-01" db="EMBL/GenBank/DDBJ databases">
        <title>Whole genome shotgun sequence of Rugosimonospora africana NBRC 104875.</title>
        <authorList>
            <person name="Komaki H."/>
            <person name="Tamura T."/>
        </authorList>
    </citation>
    <scope>NUCLEOTIDE SEQUENCE</scope>
    <source>
        <strain evidence="1">NBRC 104875</strain>
    </source>
</reference>
<name>A0A8J3QKK6_9ACTN</name>
<evidence type="ECO:0000313" key="1">
    <source>
        <dbReference type="EMBL" id="GIH12674.1"/>
    </source>
</evidence>
<dbReference type="Proteomes" id="UP000642748">
    <property type="component" value="Unassembled WGS sequence"/>
</dbReference>
<proteinExistence type="predicted"/>
<dbReference type="EMBL" id="BONZ01000009">
    <property type="protein sequence ID" value="GIH12674.1"/>
    <property type="molecule type" value="Genomic_DNA"/>
</dbReference>
<dbReference type="AlphaFoldDB" id="A0A8J3QKK6"/>
<keyword evidence="2" id="KW-1185">Reference proteome</keyword>
<gene>
    <name evidence="1" type="ORF">Raf01_08460</name>
</gene>
<comment type="caution">
    <text evidence="1">The sequence shown here is derived from an EMBL/GenBank/DDBJ whole genome shotgun (WGS) entry which is preliminary data.</text>
</comment>
<accession>A0A8J3QKK6</accession>
<evidence type="ECO:0000313" key="2">
    <source>
        <dbReference type="Proteomes" id="UP000642748"/>
    </source>
</evidence>
<protein>
    <submittedName>
        <fullName evidence="1">Uncharacterized protein</fullName>
    </submittedName>
</protein>